<dbReference type="SUPFAM" id="SSF69255">
    <property type="entry name" value="gp5 N-terminal domain-like"/>
    <property type="match status" value="1"/>
</dbReference>
<dbReference type="AlphaFoldDB" id="A0A7W5GC89"/>
<evidence type="ECO:0000313" key="2">
    <source>
        <dbReference type="EMBL" id="MBB3154223.1"/>
    </source>
</evidence>
<dbReference type="SUPFAM" id="SSF69349">
    <property type="entry name" value="Phage fibre proteins"/>
    <property type="match status" value="1"/>
</dbReference>
<dbReference type="InterPro" id="IPR037026">
    <property type="entry name" value="Vgr_OB-fold_dom_sf"/>
</dbReference>
<dbReference type="InterPro" id="IPR006531">
    <property type="entry name" value="Gp5/Vgr_OB"/>
</dbReference>
<dbReference type="EMBL" id="JACHXW010000015">
    <property type="protein sequence ID" value="MBB3154223.1"/>
    <property type="molecule type" value="Genomic_DNA"/>
</dbReference>
<proteinExistence type="predicted"/>
<evidence type="ECO:0000259" key="1">
    <source>
        <dbReference type="Pfam" id="PF04717"/>
    </source>
</evidence>
<dbReference type="Pfam" id="PF04717">
    <property type="entry name" value="Phage_base_V"/>
    <property type="match status" value="1"/>
</dbReference>
<dbReference type="Proteomes" id="UP000518605">
    <property type="component" value="Unassembled WGS sequence"/>
</dbReference>
<reference evidence="2 3" key="1">
    <citation type="submission" date="2020-08" db="EMBL/GenBank/DDBJ databases">
        <title>Genomic Encyclopedia of Type Strains, Phase III (KMG-III): the genomes of soil and plant-associated and newly described type strains.</title>
        <authorList>
            <person name="Whitman W."/>
        </authorList>
    </citation>
    <scope>NUCLEOTIDE SEQUENCE [LARGE SCALE GENOMIC DNA]</scope>
    <source>
        <strain evidence="2 3">CECT 8234</strain>
    </source>
</reference>
<feature type="domain" description="Gp5/Type VI secretion system Vgr protein OB-fold" evidence="1">
    <location>
        <begin position="26"/>
        <end position="99"/>
    </location>
</feature>
<name>A0A7W5GC89_9BACL</name>
<keyword evidence="3" id="KW-1185">Reference proteome</keyword>
<dbReference type="Gene3D" id="2.40.50.230">
    <property type="entry name" value="Gp5 N-terminal domain"/>
    <property type="match status" value="1"/>
</dbReference>
<comment type="caution">
    <text evidence="2">The sequence shown here is derived from an EMBL/GenBank/DDBJ whole genome shotgun (WGS) entry which is preliminary data.</text>
</comment>
<dbReference type="RefSeq" id="WP_221226433.1">
    <property type="nucleotide sequence ID" value="NZ_CBCSLB010000016.1"/>
</dbReference>
<gene>
    <name evidence="2" type="ORF">FHS16_004305</name>
</gene>
<accession>A0A7W5GC89</accession>
<sequence>MSTMYPGFFDQHQRSMQSEQLSGVWNAIVTDNKDPDKLGRVKVKFPLREGELQTEWIRIATLMGGNDMGSLFLPEVNDEVLVAFLMGRLDQPVVIGSLWSKKQKPPEPNEKNDIRKIKTKTGHEITFDDTSSAGTVTIKTSKGHNITFADKEKTVTVETQDKQQSIKLDETGKKITIKCGTTSTIEMNAQGDIKVTGTKSVTVKGTQVKVEADASLTLQSNGMLEVKATGMLTLKGAMVKIN</sequence>
<organism evidence="2 3">
    <name type="scientific">Paenibacillus endophyticus</name>
    <dbReference type="NCBI Taxonomy" id="1294268"/>
    <lineage>
        <taxon>Bacteria</taxon>
        <taxon>Bacillati</taxon>
        <taxon>Bacillota</taxon>
        <taxon>Bacilli</taxon>
        <taxon>Bacillales</taxon>
        <taxon>Paenibacillaceae</taxon>
        <taxon>Paenibacillus</taxon>
    </lineage>
</organism>
<protein>
    <submittedName>
        <fullName evidence="2">Phage baseplate assembly protein V</fullName>
    </submittedName>
</protein>
<evidence type="ECO:0000313" key="3">
    <source>
        <dbReference type="Proteomes" id="UP000518605"/>
    </source>
</evidence>